<proteinExistence type="predicted"/>
<keyword evidence="1" id="KW-0812">Transmembrane</keyword>
<evidence type="ECO:0000256" key="1">
    <source>
        <dbReference type="SAM" id="Phobius"/>
    </source>
</evidence>
<name>A0ABV2RKS2_BRAJP</name>
<evidence type="ECO:0000313" key="2">
    <source>
        <dbReference type="EMBL" id="MET4717397.1"/>
    </source>
</evidence>
<accession>A0ABV2RKS2</accession>
<sequence length="52" mass="5865">MDWTWYLFRFDGRINRALLWQALLIVALLAAVLGVIGQVIHLIDAEGALKLS</sequence>
<keyword evidence="3" id="KW-1185">Reference proteome</keyword>
<protein>
    <submittedName>
        <fullName evidence="2">Uncharacterized membrane protein YhaH (DUF805 family)</fullName>
    </submittedName>
</protein>
<feature type="transmembrane region" description="Helical" evidence="1">
    <location>
        <begin position="20"/>
        <end position="43"/>
    </location>
</feature>
<organism evidence="2 3">
    <name type="scientific">Bradyrhizobium japonicum</name>
    <dbReference type="NCBI Taxonomy" id="375"/>
    <lineage>
        <taxon>Bacteria</taxon>
        <taxon>Pseudomonadati</taxon>
        <taxon>Pseudomonadota</taxon>
        <taxon>Alphaproteobacteria</taxon>
        <taxon>Hyphomicrobiales</taxon>
        <taxon>Nitrobacteraceae</taxon>
        <taxon>Bradyrhizobium</taxon>
    </lineage>
</organism>
<comment type="caution">
    <text evidence="2">The sequence shown here is derived from an EMBL/GenBank/DDBJ whole genome shotgun (WGS) entry which is preliminary data.</text>
</comment>
<dbReference type="EMBL" id="JBEPTQ010000002">
    <property type="protein sequence ID" value="MET4717397.1"/>
    <property type="molecule type" value="Genomic_DNA"/>
</dbReference>
<keyword evidence="1" id="KW-1133">Transmembrane helix</keyword>
<dbReference type="RefSeq" id="WP_244436807.1">
    <property type="nucleotide sequence ID" value="NZ_CP066351.1"/>
</dbReference>
<dbReference type="Proteomes" id="UP001549291">
    <property type="component" value="Unassembled WGS sequence"/>
</dbReference>
<evidence type="ECO:0000313" key="3">
    <source>
        <dbReference type="Proteomes" id="UP001549291"/>
    </source>
</evidence>
<keyword evidence="1" id="KW-0472">Membrane</keyword>
<reference evidence="2 3" key="1">
    <citation type="submission" date="2024-06" db="EMBL/GenBank/DDBJ databases">
        <title>Genomic Encyclopedia of Type Strains, Phase V (KMG-V): Genome sequencing to study the core and pangenomes of soil and plant-associated prokaryotes.</title>
        <authorList>
            <person name="Whitman W."/>
        </authorList>
    </citation>
    <scope>NUCLEOTIDE SEQUENCE [LARGE SCALE GENOMIC DNA]</scope>
    <source>
        <strain evidence="2 3">USDA 160</strain>
    </source>
</reference>
<gene>
    <name evidence="2" type="ORF">ABIF63_001503</name>
</gene>